<dbReference type="Pfam" id="PF06114">
    <property type="entry name" value="Peptidase_M78"/>
    <property type="match status" value="1"/>
</dbReference>
<dbReference type="InterPro" id="IPR010982">
    <property type="entry name" value="Lambda_DNA-bd_dom_sf"/>
</dbReference>
<dbReference type="RefSeq" id="WP_337706243.1">
    <property type="nucleotide sequence ID" value="NZ_JBBEGM010000014.1"/>
</dbReference>
<dbReference type="SMART" id="SM00530">
    <property type="entry name" value="HTH_XRE"/>
    <property type="match status" value="1"/>
</dbReference>
<dbReference type="PROSITE" id="PS50943">
    <property type="entry name" value="HTH_CROC1"/>
    <property type="match status" value="1"/>
</dbReference>
<comment type="caution">
    <text evidence="3">The sequence shown here is derived from an EMBL/GenBank/DDBJ whole genome shotgun (WGS) entry which is preliminary data.</text>
</comment>
<sequence length="348" mass="38506">MTALGEVILTLRRARGLTQVELAARAGVTQAALSRYEQDLRHPDDETLEALAAALGVTQRFLSTAGRERGAMAIDAHMRRRATAKATDWRMLEARLNELRFHARQLFEEVSLRSSDLVPTFDPLETTPSDAARMVRMQWKLPSGPVRRLLAWLEAAGCLVVQEPFPTRRVDGLSQWIGDHPVLLLNSSAPLDRLRLTAAHELGHLCLHANGPGDDVEREANEFAAEFLMPAAVIESQLRHLSIGDLMDLKRQWGVSVQALIERAHALGTLRPADRTSLYKQLSAKGWRTREPGSDEIAPEETRLTTAIADSLHQRGLDDDEVALVAGFASADTNHVFVGSHVRPLRAL</sequence>
<evidence type="ECO:0000256" key="1">
    <source>
        <dbReference type="ARBA" id="ARBA00007227"/>
    </source>
</evidence>
<dbReference type="Pfam" id="PF01381">
    <property type="entry name" value="HTH_3"/>
    <property type="match status" value="1"/>
</dbReference>
<proteinExistence type="inferred from homology"/>
<keyword evidence="4" id="KW-1185">Reference proteome</keyword>
<dbReference type="InterPro" id="IPR001387">
    <property type="entry name" value="Cro/C1-type_HTH"/>
</dbReference>
<comment type="similarity">
    <text evidence="1">Belongs to the short-chain fatty acyl-CoA assimilation regulator (ScfR) family.</text>
</comment>
<feature type="domain" description="HTH cro/C1-type" evidence="2">
    <location>
        <begin position="8"/>
        <end position="62"/>
    </location>
</feature>
<dbReference type="InterPro" id="IPR010359">
    <property type="entry name" value="IrrE_HExxH"/>
</dbReference>
<dbReference type="Gene3D" id="1.10.260.40">
    <property type="entry name" value="lambda repressor-like DNA-binding domains"/>
    <property type="match status" value="1"/>
</dbReference>
<evidence type="ECO:0000313" key="4">
    <source>
        <dbReference type="Proteomes" id="UP001369736"/>
    </source>
</evidence>
<evidence type="ECO:0000313" key="3">
    <source>
        <dbReference type="EMBL" id="MEJ2864874.1"/>
    </source>
</evidence>
<dbReference type="Gene3D" id="1.10.10.2910">
    <property type="match status" value="1"/>
</dbReference>
<dbReference type="CDD" id="cd00093">
    <property type="entry name" value="HTH_XRE"/>
    <property type="match status" value="1"/>
</dbReference>
<evidence type="ECO:0000259" key="2">
    <source>
        <dbReference type="PROSITE" id="PS50943"/>
    </source>
</evidence>
<dbReference type="Proteomes" id="UP001369736">
    <property type="component" value="Unassembled WGS sequence"/>
</dbReference>
<dbReference type="InterPro" id="IPR052345">
    <property type="entry name" value="Rad_response_metalloprotease"/>
</dbReference>
<gene>
    <name evidence="3" type="ORF">WCD58_27200</name>
</gene>
<accession>A0ABU8MC18</accession>
<dbReference type="EMBL" id="JBBEGM010000014">
    <property type="protein sequence ID" value="MEJ2864874.1"/>
    <property type="molecule type" value="Genomic_DNA"/>
</dbReference>
<dbReference type="SUPFAM" id="SSF47413">
    <property type="entry name" value="lambda repressor-like DNA-binding domains"/>
    <property type="match status" value="1"/>
</dbReference>
<reference evidence="3 4" key="1">
    <citation type="submission" date="2024-03" db="EMBL/GenBank/DDBJ databases">
        <title>Actinomycetospora sp. OC33-EN07, a novel actinomycete isolated from wild orchid (Aerides multiflora).</title>
        <authorList>
            <person name="Suriyachadkun C."/>
        </authorList>
    </citation>
    <scope>NUCLEOTIDE SEQUENCE [LARGE SCALE GENOMIC DNA]</scope>
    <source>
        <strain evidence="3 4">OC33-EN07</strain>
    </source>
</reference>
<protein>
    <submittedName>
        <fullName evidence="3">XRE family transcriptional regulator</fullName>
    </submittedName>
</protein>
<name>A0ABU8MC18_9PSEU</name>
<dbReference type="PANTHER" id="PTHR43236:SF1">
    <property type="entry name" value="BLL7220 PROTEIN"/>
    <property type="match status" value="1"/>
</dbReference>
<organism evidence="3 4">
    <name type="scientific">Actinomycetospora flava</name>
    <dbReference type="NCBI Taxonomy" id="3129232"/>
    <lineage>
        <taxon>Bacteria</taxon>
        <taxon>Bacillati</taxon>
        <taxon>Actinomycetota</taxon>
        <taxon>Actinomycetes</taxon>
        <taxon>Pseudonocardiales</taxon>
        <taxon>Pseudonocardiaceae</taxon>
        <taxon>Actinomycetospora</taxon>
    </lineage>
</organism>
<dbReference type="PANTHER" id="PTHR43236">
    <property type="entry name" value="ANTITOXIN HIGA1"/>
    <property type="match status" value="1"/>
</dbReference>